<dbReference type="CDD" id="cd00433">
    <property type="entry name" value="Peptidase_M17"/>
    <property type="match status" value="1"/>
</dbReference>
<evidence type="ECO:0000256" key="3">
    <source>
        <dbReference type="ARBA" id="ARBA00022490"/>
    </source>
</evidence>
<comment type="similarity">
    <text evidence="1">Belongs to the peptidase M17 family.</text>
</comment>
<keyword evidence="3" id="KW-0963">Cytoplasm</keyword>
<dbReference type="InterPro" id="IPR000819">
    <property type="entry name" value="Peptidase_M17_C"/>
</dbReference>
<evidence type="ECO:0000313" key="10">
    <source>
        <dbReference type="Proteomes" id="UP001497533"/>
    </source>
</evidence>
<dbReference type="InterPro" id="IPR011356">
    <property type="entry name" value="Leucine_aapep/pepB"/>
</dbReference>
<evidence type="ECO:0000256" key="5">
    <source>
        <dbReference type="ARBA" id="ARBA00022723"/>
    </source>
</evidence>
<sequence length="428" mass="47793">MKIMSIVISLEPADEYLKKKSLLSFGINNIKIHLKNENELHKLQIAGRKIDDYGIYNVALIGKYWNLENCWAFWQGYRSPKNIKTIKWPQLLESEYIELNNRVRIIDWVRDIINLSSNELGPEKLSEKTINLLNTITLQKIKCNIIKGKDLLKKKYIGIYAVGCASNRDPIFLTLDYNPHNSVDAPVFACLVGKAITFDSGGYSLKSSSSMKSMKADMGGAAILVGALALAITRGFKERVKIFLCIADNMISGNAYKLGDIIHYRNGKSVEITNTDAEGRLILADGLIDASRENPSIIIDAATLTGAATVAVGNDYHAIFCFNDNLIKDFIKSSNQEYELFWRLPLDSFHRKQLQSNFADLNNVSVQNTAGASTAAAFLSYFVEKYQENWIHIDCSASYCESQSNLWSVGATGIGVRTIANFLINKAK</sequence>
<dbReference type="Pfam" id="PF00883">
    <property type="entry name" value="Peptidase_M17"/>
    <property type="match status" value="1"/>
</dbReference>
<dbReference type="NCBIfam" id="NF003450">
    <property type="entry name" value="PRK05015.1"/>
    <property type="match status" value="1"/>
</dbReference>
<keyword evidence="5" id="KW-0479">Metal-binding</keyword>
<keyword evidence="6 9" id="KW-0378">Hydrolase</keyword>
<dbReference type="InterPro" id="IPR008330">
    <property type="entry name" value="Pept_M17_PepB"/>
</dbReference>
<keyword evidence="7" id="KW-0464">Manganese</keyword>
<dbReference type="EC" id="3.4.11.23" evidence="9"/>
<evidence type="ECO:0000256" key="2">
    <source>
        <dbReference type="ARBA" id="ARBA00022438"/>
    </source>
</evidence>
<evidence type="ECO:0000259" key="8">
    <source>
        <dbReference type="PROSITE" id="PS00631"/>
    </source>
</evidence>
<evidence type="ECO:0000256" key="4">
    <source>
        <dbReference type="ARBA" id="ARBA00022670"/>
    </source>
</evidence>
<evidence type="ECO:0000313" key="9">
    <source>
        <dbReference type="EMBL" id="CAL1329300.1"/>
    </source>
</evidence>
<dbReference type="Gene3D" id="3.40.630.10">
    <property type="entry name" value="Zn peptidases"/>
    <property type="match status" value="1"/>
</dbReference>
<name>A0ABM9NP89_9GAMM</name>
<dbReference type="InterPro" id="IPR047620">
    <property type="entry name" value="M17_PepB-like_N"/>
</dbReference>
<organism evidence="9 10">
    <name type="scientific">Candidatus Providencia siddallii</name>
    <dbReference type="NCBI Taxonomy" id="1715285"/>
    <lineage>
        <taxon>Bacteria</taxon>
        <taxon>Pseudomonadati</taxon>
        <taxon>Pseudomonadota</taxon>
        <taxon>Gammaproteobacteria</taxon>
        <taxon>Enterobacterales</taxon>
        <taxon>Morganellaceae</taxon>
        <taxon>Providencia</taxon>
    </lineage>
</organism>
<keyword evidence="4" id="KW-0645">Protease</keyword>
<dbReference type="SUPFAM" id="SSF53187">
    <property type="entry name" value="Zn-dependent exopeptidases"/>
    <property type="match status" value="1"/>
</dbReference>
<dbReference type="Pfam" id="PF12404">
    <property type="entry name" value="DUF3663"/>
    <property type="match status" value="1"/>
</dbReference>
<dbReference type="PRINTS" id="PR00481">
    <property type="entry name" value="LAMNOPPTDASE"/>
</dbReference>
<dbReference type="PROSITE" id="PS00631">
    <property type="entry name" value="CYTOSOL_AP"/>
    <property type="match status" value="1"/>
</dbReference>
<evidence type="ECO:0000256" key="6">
    <source>
        <dbReference type="ARBA" id="ARBA00022801"/>
    </source>
</evidence>
<keyword evidence="10" id="KW-1185">Reference proteome</keyword>
<evidence type="ECO:0000256" key="1">
    <source>
        <dbReference type="ARBA" id="ARBA00009528"/>
    </source>
</evidence>
<gene>
    <name evidence="9" type="primary">pepB</name>
    <name evidence="9" type="ORF">PRHACTZTBTEA_378</name>
</gene>
<protein>
    <submittedName>
        <fullName evidence="9">Peptidase B</fullName>
        <ecNumber evidence="9">3.4.11.23</ecNumber>
    </submittedName>
</protein>
<feature type="domain" description="Cytosol aminopeptidase" evidence="8">
    <location>
        <begin position="274"/>
        <end position="281"/>
    </location>
</feature>
<dbReference type="EMBL" id="OZ034688">
    <property type="protein sequence ID" value="CAL1329300.1"/>
    <property type="molecule type" value="Genomic_DNA"/>
</dbReference>
<accession>A0ABM9NP89</accession>
<dbReference type="PANTHER" id="PTHR11963:SF20">
    <property type="entry name" value="PEPTIDASE B"/>
    <property type="match status" value="1"/>
</dbReference>
<proteinExistence type="inferred from homology"/>
<dbReference type="GO" id="GO:0004177">
    <property type="term" value="F:aminopeptidase activity"/>
    <property type="evidence" value="ECO:0007669"/>
    <property type="project" value="UniProtKB-KW"/>
</dbReference>
<dbReference type="Proteomes" id="UP001497533">
    <property type="component" value="Chromosome"/>
</dbReference>
<keyword evidence="2 9" id="KW-0031">Aminopeptidase</keyword>
<dbReference type="PANTHER" id="PTHR11963">
    <property type="entry name" value="LEUCINE AMINOPEPTIDASE-RELATED"/>
    <property type="match status" value="1"/>
</dbReference>
<dbReference type="PIRSF" id="PIRSF036388">
    <property type="entry name" value="Ctsl_amnpptdse_B"/>
    <property type="match status" value="1"/>
</dbReference>
<reference evidence="9" key="1">
    <citation type="submission" date="2024-04" db="EMBL/GenBank/DDBJ databases">
        <authorList>
            <person name="Manzano-Marin A."/>
            <person name="Manzano-Marin A."/>
            <person name="Alejandro Manzano Marin A."/>
        </authorList>
    </citation>
    <scope>NUCLEOTIDE SEQUENCE [LARGE SCALE GENOMIC DNA]</scope>
    <source>
        <strain evidence="9">TABTEA</strain>
    </source>
</reference>
<evidence type="ECO:0000256" key="7">
    <source>
        <dbReference type="ARBA" id="ARBA00023211"/>
    </source>
</evidence>